<sequence length="135" mass="15560">MLSKEEFQLLSDNYDDLRQIFDTLSTVGDAMQYIITGNSDEMPSQYMYIDDLPGRVKDTKALLSTIVNNLPGKDPEKPVTQVEMELVIMYVKSIDLLIKKLKPDDWKGISNRYNDMLFLILEIAKQNFEEDDTNA</sequence>
<proteinExistence type="predicted"/>
<reference evidence="1" key="1">
    <citation type="journal article" date="2021" name="PeerJ">
        <title>Extensive microbial diversity within the chicken gut microbiome revealed by metagenomics and culture.</title>
        <authorList>
            <person name="Gilroy R."/>
            <person name="Ravi A."/>
            <person name="Getino M."/>
            <person name="Pursley I."/>
            <person name="Horton D.L."/>
            <person name="Alikhan N.F."/>
            <person name="Baker D."/>
            <person name="Gharbi K."/>
            <person name="Hall N."/>
            <person name="Watson M."/>
            <person name="Adriaenssens E.M."/>
            <person name="Foster-Nyarko E."/>
            <person name="Jarju S."/>
            <person name="Secka A."/>
            <person name="Antonio M."/>
            <person name="Oren A."/>
            <person name="Chaudhuri R.R."/>
            <person name="La Ragione R."/>
            <person name="Hildebrand F."/>
            <person name="Pallen M.J."/>
        </authorList>
    </citation>
    <scope>NUCLEOTIDE SEQUENCE</scope>
    <source>
        <strain evidence="1">3204</strain>
    </source>
</reference>
<comment type="caution">
    <text evidence="1">The sequence shown here is derived from an EMBL/GenBank/DDBJ whole genome shotgun (WGS) entry which is preliminary data.</text>
</comment>
<evidence type="ECO:0000313" key="1">
    <source>
        <dbReference type="EMBL" id="HIY92086.1"/>
    </source>
</evidence>
<reference evidence="1" key="2">
    <citation type="submission" date="2021-04" db="EMBL/GenBank/DDBJ databases">
        <authorList>
            <person name="Gilroy R."/>
        </authorList>
    </citation>
    <scope>NUCLEOTIDE SEQUENCE</scope>
    <source>
        <strain evidence="1">3204</strain>
    </source>
</reference>
<accession>A0A9D2CN48</accession>
<name>A0A9D2CN48_9LACO</name>
<dbReference type="EMBL" id="DXCM01000025">
    <property type="protein sequence ID" value="HIY92086.1"/>
    <property type="molecule type" value="Genomic_DNA"/>
</dbReference>
<dbReference type="Proteomes" id="UP000824013">
    <property type="component" value="Unassembled WGS sequence"/>
</dbReference>
<dbReference type="AlphaFoldDB" id="A0A9D2CN48"/>
<evidence type="ECO:0000313" key="2">
    <source>
        <dbReference type="Proteomes" id="UP000824013"/>
    </source>
</evidence>
<gene>
    <name evidence="1" type="ORF">H9820_03960</name>
</gene>
<organism evidence="1 2">
    <name type="scientific">Candidatus Companilactobacillus pullicola</name>
    <dbReference type="NCBI Taxonomy" id="2838523"/>
    <lineage>
        <taxon>Bacteria</taxon>
        <taxon>Bacillati</taxon>
        <taxon>Bacillota</taxon>
        <taxon>Bacilli</taxon>
        <taxon>Lactobacillales</taxon>
        <taxon>Lactobacillaceae</taxon>
        <taxon>Companilactobacillus</taxon>
    </lineage>
</organism>
<protein>
    <submittedName>
        <fullName evidence="1">Uncharacterized protein</fullName>
    </submittedName>
</protein>